<organism evidence="8 9">
    <name type="scientific">Parabacteroides faecis</name>
    <dbReference type="NCBI Taxonomy" id="1217282"/>
    <lineage>
        <taxon>Bacteria</taxon>
        <taxon>Pseudomonadati</taxon>
        <taxon>Bacteroidota</taxon>
        <taxon>Bacteroidia</taxon>
        <taxon>Bacteroidales</taxon>
        <taxon>Tannerellaceae</taxon>
        <taxon>Parabacteroides</taxon>
    </lineage>
</organism>
<evidence type="ECO:0000313" key="8">
    <source>
        <dbReference type="EMBL" id="MBB4621508.1"/>
    </source>
</evidence>
<proteinExistence type="inferred from homology"/>
<dbReference type="InterPro" id="IPR010998">
    <property type="entry name" value="Integrase_recombinase_N"/>
</dbReference>
<evidence type="ECO:0000256" key="2">
    <source>
        <dbReference type="ARBA" id="ARBA00022908"/>
    </source>
</evidence>
<dbReference type="PANTHER" id="PTHR30349:SF64">
    <property type="entry name" value="PROPHAGE INTEGRASE INTD-RELATED"/>
    <property type="match status" value="1"/>
</dbReference>
<evidence type="ECO:0000313" key="9">
    <source>
        <dbReference type="Proteomes" id="UP000533637"/>
    </source>
</evidence>
<gene>
    <name evidence="8" type="ORF">GGQ57_001402</name>
</gene>
<protein>
    <submittedName>
        <fullName evidence="8">Integrase</fullName>
    </submittedName>
</protein>
<dbReference type="PANTHER" id="PTHR30349">
    <property type="entry name" value="PHAGE INTEGRASE-RELATED"/>
    <property type="match status" value="1"/>
</dbReference>
<evidence type="ECO:0000259" key="7">
    <source>
        <dbReference type="PROSITE" id="PS51900"/>
    </source>
</evidence>
<dbReference type="RefSeq" id="WP_183669796.1">
    <property type="nucleotide sequence ID" value="NZ_BMPB01000002.1"/>
</dbReference>
<evidence type="ECO:0000256" key="3">
    <source>
        <dbReference type="ARBA" id="ARBA00023125"/>
    </source>
</evidence>
<evidence type="ECO:0000256" key="5">
    <source>
        <dbReference type="PROSITE-ProRule" id="PRU01248"/>
    </source>
</evidence>
<dbReference type="Proteomes" id="UP000533637">
    <property type="component" value="Unassembled WGS sequence"/>
</dbReference>
<sequence length="412" mass="47441">MYTVSVKIKRGISVSEEKRMPLYVQLIYRRETRKIRLPYRVSAGEWISEREEVHIPSGSEGERSEELRGIRERLVRDCRTVRQVVCLMEKKKVFTLDEIVAACKERFTVSNLTKYVEKLIGELFAGGKDQTARHYRSTLNSFLRFRQGSDLRLDELDPVLVKEYESYLFGTGLCANTVSFYLRVLRSILNRAVREGLVEAVPMLFSHVHTRIEKTRKRAVEEKVILELATLQLSSPGLALSRDLFLFSYYARGMAFVDLAHLRRENIRGGKIVYIRRKTGQELQIQLLPVMKQLLSRYRDASSPYLFPVLKSATPSRKEYESALRLQNKRLKRLGSLVGSDLSTYTARHSWASVALEKGISEELISKGMGHESVKTTRIYIAYRNTSQIDRANEIVILGRNCKSRLPRGVVL</sequence>
<feature type="domain" description="Tyr recombinase" evidence="6">
    <location>
        <begin position="214"/>
        <end position="393"/>
    </location>
</feature>
<dbReference type="Gene3D" id="1.10.443.10">
    <property type="entry name" value="Intergrase catalytic core"/>
    <property type="match status" value="1"/>
</dbReference>
<feature type="domain" description="Core-binding (CB)" evidence="7">
    <location>
        <begin position="110"/>
        <end position="193"/>
    </location>
</feature>
<dbReference type="Pfam" id="PF00589">
    <property type="entry name" value="Phage_integrase"/>
    <property type="match status" value="1"/>
</dbReference>
<dbReference type="InterPro" id="IPR050090">
    <property type="entry name" value="Tyrosine_recombinase_XerCD"/>
</dbReference>
<dbReference type="InterPro" id="IPR013762">
    <property type="entry name" value="Integrase-like_cat_sf"/>
</dbReference>
<keyword evidence="9" id="KW-1185">Reference proteome</keyword>
<name>A0ABR6KKY4_9BACT</name>
<dbReference type="CDD" id="cd01185">
    <property type="entry name" value="INTN1_C_like"/>
    <property type="match status" value="1"/>
</dbReference>
<dbReference type="Gene3D" id="1.10.150.130">
    <property type="match status" value="1"/>
</dbReference>
<dbReference type="EMBL" id="JACHOC010000002">
    <property type="protein sequence ID" value="MBB4621508.1"/>
    <property type="molecule type" value="Genomic_DNA"/>
</dbReference>
<keyword evidence="4" id="KW-0233">DNA recombination</keyword>
<comment type="caution">
    <text evidence="8">The sequence shown here is derived from an EMBL/GenBank/DDBJ whole genome shotgun (WGS) entry which is preliminary data.</text>
</comment>
<evidence type="ECO:0000256" key="1">
    <source>
        <dbReference type="ARBA" id="ARBA00008857"/>
    </source>
</evidence>
<reference evidence="8 9" key="1">
    <citation type="submission" date="2020-08" db="EMBL/GenBank/DDBJ databases">
        <title>Genomic Encyclopedia of Type Strains, Phase IV (KMG-IV): sequencing the most valuable type-strain genomes for metagenomic binning, comparative biology and taxonomic classification.</title>
        <authorList>
            <person name="Goeker M."/>
        </authorList>
    </citation>
    <scope>NUCLEOTIDE SEQUENCE [LARGE SCALE GENOMIC DNA]</scope>
    <source>
        <strain evidence="8 9">DSM 102983</strain>
    </source>
</reference>
<dbReference type="PROSITE" id="PS51900">
    <property type="entry name" value="CB"/>
    <property type="match status" value="1"/>
</dbReference>
<dbReference type="Pfam" id="PF13102">
    <property type="entry name" value="Phage_int_SAM_5"/>
    <property type="match status" value="1"/>
</dbReference>
<dbReference type="InterPro" id="IPR044068">
    <property type="entry name" value="CB"/>
</dbReference>
<dbReference type="SUPFAM" id="SSF56349">
    <property type="entry name" value="DNA breaking-rejoining enzymes"/>
    <property type="match status" value="1"/>
</dbReference>
<accession>A0ABR6KKY4</accession>
<dbReference type="InterPro" id="IPR025269">
    <property type="entry name" value="SAM-like_dom"/>
</dbReference>
<dbReference type="InterPro" id="IPR002104">
    <property type="entry name" value="Integrase_catalytic"/>
</dbReference>
<keyword evidence="3 5" id="KW-0238">DNA-binding</keyword>
<evidence type="ECO:0000256" key="4">
    <source>
        <dbReference type="ARBA" id="ARBA00023172"/>
    </source>
</evidence>
<comment type="similarity">
    <text evidence="1">Belongs to the 'phage' integrase family.</text>
</comment>
<dbReference type="PROSITE" id="PS51898">
    <property type="entry name" value="TYR_RECOMBINASE"/>
    <property type="match status" value="1"/>
</dbReference>
<evidence type="ECO:0000259" key="6">
    <source>
        <dbReference type="PROSITE" id="PS51898"/>
    </source>
</evidence>
<keyword evidence="2" id="KW-0229">DNA integration</keyword>
<dbReference type="InterPro" id="IPR011010">
    <property type="entry name" value="DNA_brk_join_enz"/>
</dbReference>